<dbReference type="Proteomes" id="UP001151760">
    <property type="component" value="Unassembled WGS sequence"/>
</dbReference>
<feature type="coiled-coil region" evidence="1">
    <location>
        <begin position="93"/>
        <end position="157"/>
    </location>
</feature>
<dbReference type="EMBL" id="BQNB010012638">
    <property type="protein sequence ID" value="GJT06078.1"/>
    <property type="molecule type" value="Genomic_DNA"/>
</dbReference>
<sequence length="274" mass="31343">MVMKCFNCQGEAQGNGKVLNEEGLEFLADPGIAEGPVTQTVITHNASYQEDDLDAYDSDCDDFSIAKEILMAKLSSYESDVLSKVNKDNLIANESLSSELERYKERVKLLEERKNIDLSTREKLIIDDIIREKNAQYADFEKEINYLKQTLSEQSNEKELLTKTFNVFKNESKEKEAKNIDTEIASEKKVKELDNIVCKMGQSAQTMHMLMKPQVFYDNNLKQALGFQNPFYLKKSQQIRPMLYDGNGIAKETNVISIADSKETLMLEIRPKCF</sequence>
<keyword evidence="3" id="KW-1185">Reference proteome</keyword>
<comment type="caution">
    <text evidence="2">The sequence shown here is derived from an EMBL/GenBank/DDBJ whole genome shotgun (WGS) entry which is preliminary data.</text>
</comment>
<gene>
    <name evidence="2" type="ORF">Tco_0840540</name>
</gene>
<evidence type="ECO:0000313" key="2">
    <source>
        <dbReference type="EMBL" id="GJT06078.1"/>
    </source>
</evidence>
<reference evidence="2" key="1">
    <citation type="journal article" date="2022" name="Int. J. Mol. Sci.">
        <title>Draft Genome of Tanacetum Coccineum: Genomic Comparison of Closely Related Tanacetum-Family Plants.</title>
        <authorList>
            <person name="Yamashiro T."/>
            <person name="Shiraishi A."/>
            <person name="Nakayama K."/>
            <person name="Satake H."/>
        </authorList>
    </citation>
    <scope>NUCLEOTIDE SEQUENCE</scope>
</reference>
<protein>
    <submittedName>
        <fullName evidence="2">Uncharacterized protein</fullName>
    </submittedName>
</protein>
<evidence type="ECO:0000256" key="1">
    <source>
        <dbReference type="SAM" id="Coils"/>
    </source>
</evidence>
<keyword evidence="1" id="KW-0175">Coiled coil</keyword>
<accession>A0ABQ5AXS1</accession>
<name>A0ABQ5AXS1_9ASTR</name>
<evidence type="ECO:0000313" key="3">
    <source>
        <dbReference type="Proteomes" id="UP001151760"/>
    </source>
</evidence>
<organism evidence="2 3">
    <name type="scientific">Tanacetum coccineum</name>
    <dbReference type="NCBI Taxonomy" id="301880"/>
    <lineage>
        <taxon>Eukaryota</taxon>
        <taxon>Viridiplantae</taxon>
        <taxon>Streptophyta</taxon>
        <taxon>Embryophyta</taxon>
        <taxon>Tracheophyta</taxon>
        <taxon>Spermatophyta</taxon>
        <taxon>Magnoliopsida</taxon>
        <taxon>eudicotyledons</taxon>
        <taxon>Gunneridae</taxon>
        <taxon>Pentapetalae</taxon>
        <taxon>asterids</taxon>
        <taxon>campanulids</taxon>
        <taxon>Asterales</taxon>
        <taxon>Asteraceae</taxon>
        <taxon>Asteroideae</taxon>
        <taxon>Anthemideae</taxon>
        <taxon>Anthemidinae</taxon>
        <taxon>Tanacetum</taxon>
    </lineage>
</organism>
<reference evidence="2" key="2">
    <citation type="submission" date="2022-01" db="EMBL/GenBank/DDBJ databases">
        <authorList>
            <person name="Yamashiro T."/>
            <person name="Shiraishi A."/>
            <person name="Satake H."/>
            <person name="Nakayama K."/>
        </authorList>
    </citation>
    <scope>NUCLEOTIDE SEQUENCE</scope>
</reference>
<proteinExistence type="predicted"/>